<evidence type="ECO:0000313" key="2">
    <source>
        <dbReference type="Proteomes" id="UP001595908"/>
    </source>
</evidence>
<protein>
    <submittedName>
        <fullName evidence="1">Uncharacterized protein</fullName>
    </submittedName>
</protein>
<dbReference type="GeneID" id="31232166"/>
<dbReference type="Proteomes" id="UP001595908">
    <property type="component" value="Unassembled WGS sequence"/>
</dbReference>
<dbReference type="EMBL" id="JBHSJE010000001">
    <property type="protein sequence ID" value="MFC4977413.1"/>
    <property type="molecule type" value="Genomic_DNA"/>
</dbReference>
<proteinExistence type="predicted"/>
<accession>A0ABV9V2D9</accession>
<sequence length="147" mass="15946">MPTAEQLTLTDEESRLLQQGLTEWCGPARCTEEFAVAMGFDSAQDLSRRGMSIRSALAEKGALEPMDWARALLATELAFVSEVVGSGYEWSTTTGWADDTTLRILRSAQLKLIRTVAPLVGRGLGTRQEPHTEVLRAGGGLLPGLAW</sequence>
<keyword evidence="2" id="KW-1185">Reference proteome</keyword>
<name>A0ABV9V2D9_STRAZ</name>
<comment type="caution">
    <text evidence="1">The sequence shown here is derived from an EMBL/GenBank/DDBJ whole genome shotgun (WGS) entry which is preliminary data.</text>
</comment>
<organism evidence="1 2">
    <name type="scientific">Streptomyces atroolivaceus</name>
    <dbReference type="NCBI Taxonomy" id="66869"/>
    <lineage>
        <taxon>Bacteria</taxon>
        <taxon>Bacillati</taxon>
        <taxon>Actinomycetota</taxon>
        <taxon>Actinomycetes</taxon>
        <taxon>Kitasatosporales</taxon>
        <taxon>Streptomycetaceae</taxon>
        <taxon>Streptomyces</taxon>
    </lineage>
</organism>
<reference evidence="2" key="1">
    <citation type="journal article" date="2019" name="Int. J. Syst. Evol. Microbiol.">
        <title>The Global Catalogue of Microorganisms (GCM) 10K type strain sequencing project: providing services to taxonomists for standard genome sequencing and annotation.</title>
        <authorList>
            <consortium name="The Broad Institute Genomics Platform"/>
            <consortium name="The Broad Institute Genome Sequencing Center for Infectious Disease"/>
            <person name="Wu L."/>
            <person name="Ma J."/>
        </authorList>
    </citation>
    <scope>NUCLEOTIDE SEQUENCE [LARGE SCALE GENOMIC DNA]</scope>
    <source>
        <strain evidence="2">ICMP 257</strain>
    </source>
</reference>
<evidence type="ECO:0000313" key="1">
    <source>
        <dbReference type="EMBL" id="MFC4977413.1"/>
    </source>
</evidence>
<gene>
    <name evidence="1" type="ORF">ACFPL4_03440</name>
</gene>
<dbReference type="RefSeq" id="WP_244300050.1">
    <property type="nucleotide sequence ID" value="NZ_JBFAGR010000009.1"/>
</dbReference>